<keyword evidence="1" id="KW-0175">Coiled coil</keyword>
<sequence>MSSKPEQYSCMGTNRISITNDDRSSTSDGMISLFLRENDEKSVNRRLSDNGSDSDDCLHLVITDGVDTFYAPIMSKDIKQISHENHKTPLDQVASILLYNKEGTNDMIERHYEQEKYKISYKRMQGQLLGGEHDSTTTTTVKTSILKTCFNNLVRPVWEGSVSNVHHSNYERLPSFVQNALPNSYHQSTATPPSSGLAFPLILRNTISKLQDEAESLRNQNKQLNADALRWKATVDKLMGQWQIEKNELTENFLTLFNQHKARHLETRHKLDALTKQSAKNMAVGTLANKSIPRKEREAILDDEDNHDYAVWDKETVERLAAGPRGRMGKLEKQHAKVDEEGGDVSSSVLGIRFVILTLGFWRYRIIRGCLTVMMKTRLKGRRRRGRNKNNTTLYTIGGFRFTQTYSLSAAWNS</sequence>
<dbReference type="Proteomes" id="UP001516023">
    <property type="component" value="Unassembled WGS sequence"/>
</dbReference>
<reference evidence="3 4" key="1">
    <citation type="journal article" date="2020" name="G3 (Bethesda)">
        <title>Improved Reference Genome for Cyclotella cryptica CCMP332, a Model for Cell Wall Morphogenesis, Salinity Adaptation, and Lipid Production in Diatoms (Bacillariophyta).</title>
        <authorList>
            <person name="Roberts W.R."/>
            <person name="Downey K.M."/>
            <person name="Ruck E.C."/>
            <person name="Traller J.C."/>
            <person name="Alverson A.J."/>
        </authorList>
    </citation>
    <scope>NUCLEOTIDE SEQUENCE [LARGE SCALE GENOMIC DNA]</scope>
    <source>
        <strain evidence="3 4">CCMP332</strain>
    </source>
</reference>
<evidence type="ECO:0000313" key="4">
    <source>
        <dbReference type="Proteomes" id="UP001516023"/>
    </source>
</evidence>
<feature type="coiled-coil region" evidence="1">
    <location>
        <begin position="207"/>
        <end position="234"/>
    </location>
</feature>
<comment type="caution">
    <text evidence="3">The sequence shown here is derived from an EMBL/GenBank/DDBJ whole genome shotgun (WGS) entry which is preliminary data.</text>
</comment>
<evidence type="ECO:0000313" key="3">
    <source>
        <dbReference type="EMBL" id="KAL3791998.1"/>
    </source>
</evidence>
<proteinExistence type="predicted"/>
<gene>
    <name evidence="3" type="ORF">HJC23_011127</name>
</gene>
<accession>A0ABD3PVG9</accession>
<evidence type="ECO:0000256" key="1">
    <source>
        <dbReference type="SAM" id="Coils"/>
    </source>
</evidence>
<evidence type="ECO:0000256" key="2">
    <source>
        <dbReference type="SAM" id="MobiDB-lite"/>
    </source>
</evidence>
<name>A0ABD3PVG9_9STRA</name>
<keyword evidence="4" id="KW-1185">Reference proteome</keyword>
<dbReference type="EMBL" id="JABMIG020000107">
    <property type="protein sequence ID" value="KAL3791998.1"/>
    <property type="molecule type" value="Genomic_DNA"/>
</dbReference>
<feature type="compositionally biased region" description="Polar residues" evidence="2">
    <location>
        <begin position="1"/>
        <end position="19"/>
    </location>
</feature>
<organism evidence="3 4">
    <name type="scientific">Cyclotella cryptica</name>
    <dbReference type="NCBI Taxonomy" id="29204"/>
    <lineage>
        <taxon>Eukaryota</taxon>
        <taxon>Sar</taxon>
        <taxon>Stramenopiles</taxon>
        <taxon>Ochrophyta</taxon>
        <taxon>Bacillariophyta</taxon>
        <taxon>Coscinodiscophyceae</taxon>
        <taxon>Thalassiosirophycidae</taxon>
        <taxon>Stephanodiscales</taxon>
        <taxon>Stephanodiscaceae</taxon>
        <taxon>Cyclotella</taxon>
    </lineage>
</organism>
<protein>
    <submittedName>
        <fullName evidence="3">Uncharacterized protein</fullName>
    </submittedName>
</protein>
<feature type="region of interest" description="Disordered" evidence="2">
    <location>
        <begin position="1"/>
        <end position="25"/>
    </location>
</feature>
<dbReference type="AlphaFoldDB" id="A0ABD3PVG9"/>